<evidence type="ECO:0000313" key="15">
    <source>
        <dbReference type="Proteomes" id="UP000031594"/>
    </source>
</evidence>
<evidence type="ECO:0000256" key="7">
    <source>
        <dbReference type="ARBA" id="ARBA00023186"/>
    </source>
</evidence>
<keyword evidence="14" id="KW-0413">Isomerase</keyword>
<dbReference type="AlphaFoldDB" id="A0A0C1RUL9"/>
<dbReference type="Gene3D" id="3.10.50.40">
    <property type="match status" value="1"/>
</dbReference>
<dbReference type="Proteomes" id="UP000031594">
    <property type="component" value="Unassembled WGS sequence"/>
</dbReference>
<dbReference type="EMBL" id="CP037899">
    <property type="protein sequence ID" value="QDQ41954.1"/>
    <property type="molecule type" value="Genomic_DNA"/>
</dbReference>
<evidence type="ECO:0000259" key="12">
    <source>
        <dbReference type="Pfam" id="PF13145"/>
    </source>
</evidence>
<evidence type="ECO:0000256" key="9">
    <source>
        <dbReference type="ARBA" id="ARBA00040743"/>
    </source>
</evidence>
<dbReference type="Proteomes" id="UP000315925">
    <property type="component" value="Chromosome"/>
</dbReference>
<dbReference type="InterPro" id="IPR027304">
    <property type="entry name" value="Trigger_fact/SurA_dom_sf"/>
</dbReference>
<evidence type="ECO:0000313" key="13">
    <source>
        <dbReference type="EMBL" id="KIE58661.1"/>
    </source>
</evidence>
<accession>A0A0C1RUL9</accession>
<dbReference type="KEGG" id="mkc:kam1_708"/>
<sequence length="508" mass="57845">MLKILRTHSWLLVVVLAVIGVSFLLFFNIPAMSGLKNPSVAKIAGKSISLETFRLARQASSIEIALSSGNQPYGENLQQILDQMAWTRLLFLQAAKELHCLVPEEEVVQFIQQLPFLQKEGKYDPAIYQRFVSSFLVPQGITEERFLQVMHEELLIGEVKKVLVAPVEVVSGELDEIYNMTFGAVQVVLFRLNIDPFMQGLQVKPEEIEKEYKSHSKDPEYYTAEKRKAGYVFFPFPPEWQSLKGKDLEEAKRKLLEKAEDFSVDTVRLMESSQAAEIEKIAKEKNLSYRLTPFFSLDHPPTEVEEPEKFAKAVFELSQEKPVSDPIETSKGYYVIVLLGVEKGVLRPFEQVKSIIEEKLKRKKALEALFEKSTAIEKELNKALKEGRDIEQVARAQGLLIEKPPSFIPVDPPKDLKAAAEIGFACQLLEPSRLSRFLPTPEGGVFVYLQNRFAPALPNEMEIKNKLEKDLLMSRRQAFLEEWVLWRSKQPGYMPPASLLQTASIQDQ</sequence>
<keyword evidence="2" id="KW-1003">Cell membrane</keyword>
<evidence type="ECO:0000256" key="3">
    <source>
        <dbReference type="ARBA" id="ARBA00022519"/>
    </source>
</evidence>
<name>A0A0C1RUL9_9BACT</name>
<evidence type="ECO:0000256" key="5">
    <source>
        <dbReference type="ARBA" id="ARBA00022989"/>
    </source>
</evidence>
<dbReference type="PANTHER" id="PTHR47529:SF1">
    <property type="entry name" value="PERIPLASMIC CHAPERONE PPID"/>
    <property type="match status" value="1"/>
</dbReference>
<dbReference type="EMBL" id="JQNX01000003">
    <property type="protein sequence ID" value="KIE58661.1"/>
    <property type="molecule type" value="Genomic_DNA"/>
</dbReference>
<keyword evidence="6 11" id="KW-0472">Membrane</keyword>
<proteinExistence type="inferred from homology"/>
<evidence type="ECO:0000256" key="4">
    <source>
        <dbReference type="ARBA" id="ARBA00022692"/>
    </source>
</evidence>
<evidence type="ECO:0000256" key="10">
    <source>
        <dbReference type="ARBA" id="ARBA00042775"/>
    </source>
</evidence>
<keyword evidence="15" id="KW-1185">Reference proteome</keyword>
<dbReference type="InterPro" id="IPR000297">
    <property type="entry name" value="PPIase_PpiC"/>
</dbReference>
<keyword evidence="5 11" id="KW-1133">Transmembrane helix</keyword>
<keyword evidence="4 11" id="KW-0812">Transmembrane</keyword>
<dbReference type="RefSeq" id="WP_039721135.1">
    <property type="nucleotide sequence ID" value="NZ_CP037899.1"/>
</dbReference>
<comment type="similarity">
    <text evidence="8">Belongs to the PpiD chaperone family.</text>
</comment>
<evidence type="ECO:0000256" key="1">
    <source>
        <dbReference type="ARBA" id="ARBA00004382"/>
    </source>
</evidence>
<keyword evidence="7" id="KW-0143">Chaperone</keyword>
<dbReference type="OrthoDB" id="179643at2"/>
<gene>
    <name evidence="13" type="ORF">A946_04230</name>
    <name evidence="14" type="ORF">kam1_708</name>
</gene>
<feature type="domain" description="PpiC" evidence="12">
    <location>
        <begin position="203"/>
        <end position="353"/>
    </location>
</feature>
<feature type="transmembrane region" description="Helical" evidence="11">
    <location>
        <begin position="9"/>
        <end position="29"/>
    </location>
</feature>
<evidence type="ECO:0000256" key="11">
    <source>
        <dbReference type="SAM" id="Phobius"/>
    </source>
</evidence>
<evidence type="ECO:0000313" key="16">
    <source>
        <dbReference type="Proteomes" id="UP000315925"/>
    </source>
</evidence>
<evidence type="ECO:0000256" key="2">
    <source>
        <dbReference type="ARBA" id="ARBA00022475"/>
    </source>
</evidence>
<evidence type="ECO:0000313" key="14">
    <source>
        <dbReference type="EMBL" id="QDQ41954.1"/>
    </source>
</evidence>
<dbReference type="SUPFAM" id="SSF109998">
    <property type="entry name" value="Triger factor/SurA peptide-binding domain-like"/>
    <property type="match status" value="1"/>
</dbReference>
<dbReference type="GO" id="GO:0005886">
    <property type="term" value="C:plasma membrane"/>
    <property type="evidence" value="ECO:0007669"/>
    <property type="project" value="UniProtKB-SubCell"/>
</dbReference>
<dbReference type="InterPro" id="IPR046357">
    <property type="entry name" value="PPIase_dom_sf"/>
</dbReference>
<dbReference type="GO" id="GO:0003755">
    <property type="term" value="F:peptidyl-prolyl cis-trans isomerase activity"/>
    <property type="evidence" value="ECO:0007669"/>
    <property type="project" value="InterPro"/>
</dbReference>
<reference evidence="14" key="2">
    <citation type="journal article" date="2019" name="BMC Genomics">
        <title>Complete genome sequence analysis of the thermoacidophilic verrucomicrobial methanotroph 'Candidatus Methylacidiphilum kamchatkense' strain Kam1 and comparison with its closest relatives.</title>
        <authorList>
            <person name="Kruse T."/>
            <person name="Ratnadevi C.M."/>
            <person name="Erikstad H.A."/>
            <person name="Birkeland N.K."/>
        </authorList>
    </citation>
    <scope>NUCLEOTIDE SEQUENCE</scope>
    <source>
        <strain evidence="14">Kam1</strain>
    </source>
</reference>
<evidence type="ECO:0000256" key="8">
    <source>
        <dbReference type="ARBA" id="ARBA00038408"/>
    </source>
</evidence>
<keyword evidence="3" id="KW-0997">Cell inner membrane</keyword>
<reference evidence="13 15" key="1">
    <citation type="submission" date="2014-08" db="EMBL/GenBank/DDBJ databases">
        <title>Methylacidiphilum kamchatkense strain Kam1 draft genome sequence.</title>
        <authorList>
            <person name="Birkeland N.-K."/>
            <person name="Erikstad H.A."/>
        </authorList>
    </citation>
    <scope>NUCLEOTIDE SEQUENCE [LARGE SCALE GENOMIC DNA]</scope>
    <source>
        <strain evidence="13 15">Kam1</strain>
    </source>
</reference>
<reference evidence="16" key="3">
    <citation type="submission" date="2019-03" db="EMBL/GenBank/DDBJ databases">
        <title>Complete genome of Methylacidiphilum kamchatkense Kam1.</title>
        <authorList>
            <person name="Kruse T."/>
            <person name="Murarilal Ratnadevi C."/>
            <person name="Erikstad H.-A."/>
            <person name="Birkeland N.-K."/>
        </authorList>
    </citation>
    <scope>NUCLEOTIDE SEQUENCE [LARGE SCALE GENOMIC DNA]</scope>
    <source>
        <strain evidence="16">kam1</strain>
    </source>
</reference>
<dbReference type="InterPro" id="IPR052029">
    <property type="entry name" value="PpiD_chaperone"/>
</dbReference>
<protein>
    <recommendedName>
        <fullName evidence="9">Periplasmic chaperone PpiD</fullName>
    </recommendedName>
    <alternativeName>
        <fullName evidence="10">Periplasmic folding chaperone</fullName>
    </alternativeName>
</protein>
<organism evidence="14 16">
    <name type="scientific">Methylacidiphilum kamchatkense Kam1</name>
    <dbReference type="NCBI Taxonomy" id="1202785"/>
    <lineage>
        <taxon>Bacteria</taxon>
        <taxon>Pseudomonadati</taxon>
        <taxon>Verrucomicrobiota</taxon>
        <taxon>Methylacidiphilae</taxon>
        <taxon>Methylacidiphilales</taxon>
        <taxon>Methylacidiphilaceae</taxon>
        <taxon>Methylacidiphilum (ex Ratnadevi et al. 2023)</taxon>
    </lineage>
</organism>
<dbReference type="STRING" id="1202785.A946_04230"/>
<dbReference type="Pfam" id="PF13624">
    <property type="entry name" value="SurA_N_3"/>
    <property type="match status" value="1"/>
</dbReference>
<dbReference type="Pfam" id="PF13145">
    <property type="entry name" value="Rotamase_2"/>
    <property type="match status" value="1"/>
</dbReference>
<comment type="subcellular location">
    <subcellularLocation>
        <location evidence="1">Cell inner membrane</location>
        <topology evidence="1">Single-pass type II membrane protein</topology>
        <orientation evidence="1">Periplasmic side</orientation>
    </subcellularLocation>
</comment>
<evidence type="ECO:0000256" key="6">
    <source>
        <dbReference type="ARBA" id="ARBA00023136"/>
    </source>
</evidence>
<dbReference type="PANTHER" id="PTHR47529">
    <property type="entry name" value="PEPTIDYL-PROLYL CIS-TRANS ISOMERASE D"/>
    <property type="match status" value="1"/>
</dbReference>